<accession>A0ABR3V517</accession>
<comment type="caution">
    <text evidence="1">The sequence shown here is derived from an EMBL/GenBank/DDBJ whole genome shotgun (WGS) entry which is preliminary data.</text>
</comment>
<gene>
    <name evidence="1" type="ORF">VTJ49DRAFT_4587</name>
</gene>
<organism evidence="1 2">
    <name type="scientific">Humicola insolens</name>
    <name type="common">Soft-rot fungus</name>
    <dbReference type="NCBI Taxonomy" id="85995"/>
    <lineage>
        <taxon>Eukaryota</taxon>
        <taxon>Fungi</taxon>
        <taxon>Dikarya</taxon>
        <taxon>Ascomycota</taxon>
        <taxon>Pezizomycotina</taxon>
        <taxon>Sordariomycetes</taxon>
        <taxon>Sordariomycetidae</taxon>
        <taxon>Sordariales</taxon>
        <taxon>Chaetomiaceae</taxon>
        <taxon>Mycothermus</taxon>
    </lineage>
</organism>
<reference evidence="1 2" key="1">
    <citation type="journal article" date="2024" name="Commun. Biol.">
        <title>Comparative genomic analysis of thermophilic fungi reveals convergent evolutionary adaptations and gene losses.</title>
        <authorList>
            <person name="Steindorff A.S."/>
            <person name="Aguilar-Pontes M.V."/>
            <person name="Robinson A.J."/>
            <person name="Andreopoulos B."/>
            <person name="LaButti K."/>
            <person name="Kuo A."/>
            <person name="Mondo S."/>
            <person name="Riley R."/>
            <person name="Otillar R."/>
            <person name="Haridas S."/>
            <person name="Lipzen A."/>
            <person name="Grimwood J."/>
            <person name="Schmutz J."/>
            <person name="Clum A."/>
            <person name="Reid I.D."/>
            <person name="Moisan M.C."/>
            <person name="Butler G."/>
            <person name="Nguyen T.T.M."/>
            <person name="Dewar K."/>
            <person name="Conant G."/>
            <person name="Drula E."/>
            <person name="Henrissat B."/>
            <person name="Hansel C."/>
            <person name="Singer S."/>
            <person name="Hutchinson M.I."/>
            <person name="de Vries R.P."/>
            <person name="Natvig D.O."/>
            <person name="Powell A.J."/>
            <person name="Tsang A."/>
            <person name="Grigoriev I.V."/>
        </authorList>
    </citation>
    <scope>NUCLEOTIDE SEQUENCE [LARGE SCALE GENOMIC DNA]</scope>
    <source>
        <strain evidence="1 2">CBS 620.91</strain>
    </source>
</reference>
<protein>
    <recommendedName>
        <fullName evidence="3">F-box domain-containing protein</fullName>
    </recommendedName>
</protein>
<dbReference type="EMBL" id="JAZGSY010000358">
    <property type="protein sequence ID" value="KAL1836854.1"/>
    <property type="molecule type" value="Genomic_DNA"/>
</dbReference>
<proteinExistence type="predicted"/>
<evidence type="ECO:0008006" key="3">
    <source>
        <dbReference type="Google" id="ProtNLM"/>
    </source>
</evidence>
<evidence type="ECO:0000313" key="1">
    <source>
        <dbReference type="EMBL" id="KAL1836854.1"/>
    </source>
</evidence>
<keyword evidence="2" id="KW-1185">Reference proteome</keyword>
<evidence type="ECO:0000313" key="2">
    <source>
        <dbReference type="Proteomes" id="UP001583172"/>
    </source>
</evidence>
<dbReference type="Proteomes" id="UP001583172">
    <property type="component" value="Unassembled WGS sequence"/>
</dbReference>
<sequence length="304" mass="34492">MALRFYPNRNGYQPFRHMPNEIIILIGKHCANNRTLSCLSRINRRFHTLLFSELWLTGANDRPGKPALYWAIEMNDLYIAHRALKYYDQLGERAKGILEGTTVLFDTFTWLPGGLENYAYMLPASFMPLSPLMRAVRAGWGIEELRILYYGGCPVDVRRRINMPNYPAKGGGLHTTCTKTVCQERFKLSGTEHLPQGDDDDQWTGPRCEDVLHDAIAVGRPYILEFLLGELNAEPGKLGRPDEPLEMPGDSRMPLGQYLLDTYLGVSGPLVPGLPPPPILDVHDKMITILERRGFNMGLYFPNR</sequence>
<name>A0ABR3V517_HUMIN</name>